<evidence type="ECO:0000313" key="2">
    <source>
        <dbReference type="Proteomes" id="UP000465846"/>
    </source>
</evidence>
<name>A0A6C0UDS1_9EURY</name>
<evidence type="ECO:0000313" key="1">
    <source>
        <dbReference type="EMBL" id="QIB73485.1"/>
    </source>
</evidence>
<proteinExistence type="predicted"/>
<reference evidence="1 2" key="1">
    <citation type="submission" date="2020-02" db="EMBL/GenBank/DDBJ databases">
        <title>Whole genome sequence of Halogeometricum borinquense strain wsp4.</title>
        <authorList>
            <person name="Verma D.K."/>
            <person name="Gopal K."/>
            <person name="Prasad E.S."/>
        </authorList>
    </citation>
    <scope>NUCLEOTIDE SEQUENCE [LARGE SCALE GENOMIC DNA]</scope>
    <source>
        <strain evidence="2">wsp4</strain>
    </source>
</reference>
<dbReference type="RefSeq" id="WP_163485543.1">
    <property type="nucleotide sequence ID" value="NZ_CP048739.1"/>
</dbReference>
<gene>
    <name evidence="1" type="ORF">G3I44_03810</name>
</gene>
<dbReference type="AlphaFoldDB" id="A0A6C0UDS1"/>
<protein>
    <submittedName>
        <fullName evidence="1">Uncharacterized protein</fullName>
    </submittedName>
</protein>
<dbReference type="EMBL" id="CP048739">
    <property type="protein sequence ID" value="QIB73485.1"/>
    <property type="molecule type" value="Genomic_DNA"/>
</dbReference>
<sequence length="180" mass="20997">MTDIREQGQFAIKWAVEPDYIDRPYREAREELFEKIVAEVEASAEIDTKHPDRQLSGDLEGVVTVGTLFASNPQLAYQIFKIIIDNPKAVIENVGFTGDVTVFETPFQFDIDFNAELYADIDLAFEYKGRKVWIAEEKPEELQERNERRLVEKINEGMDEELTYEEWKEKYGSDEEEEES</sequence>
<dbReference type="GeneID" id="44078497"/>
<dbReference type="Proteomes" id="UP000465846">
    <property type="component" value="Chromosome"/>
</dbReference>
<accession>A0A6C0UDS1</accession>
<organism evidence="1 2">
    <name type="scientific">Halogeometricum borinquense</name>
    <dbReference type="NCBI Taxonomy" id="60847"/>
    <lineage>
        <taxon>Archaea</taxon>
        <taxon>Methanobacteriati</taxon>
        <taxon>Methanobacteriota</taxon>
        <taxon>Stenosarchaea group</taxon>
        <taxon>Halobacteria</taxon>
        <taxon>Halobacteriales</taxon>
        <taxon>Haloferacaceae</taxon>
        <taxon>Halogeometricum</taxon>
    </lineage>
</organism>